<evidence type="ECO:0000256" key="2">
    <source>
        <dbReference type="SAM" id="SignalP"/>
    </source>
</evidence>
<dbReference type="NCBIfam" id="TIGR04183">
    <property type="entry name" value="Por_Secre_tail"/>
    <property type="match status" value="1"/>
</dbReference>
<feature type="chain" id="PRO_5047068037" evidence="2">
    <location>
        <begin position="19"/>
        <end position="310"/>
    </location>
</feature>
<dbReference type="Proteomes" id="UP001596162">
    <property type="component" value="Unassembled WGS sequence"/>
</dbReference>
<comment type="caution">
    <text evidence="4">The sequence shown here is derived from an EMBL/GenBank/DDBJ whole genome shotgun (WGS) entry which is preliminary data.</text>
</comment>
<feature type="domain" description="Secretion system C-terminal sorting" evidence="3">
    <location>
        <begin position="244"/>
        <end position="308"/>
    </location>
</feature>
<evidence type="ECO:0000259" key="3">
    <source>
        <dbReference type="Pfam" id="PF18962"/>
    </source>
</evidence>
<reference evidence="5" key="1">
    <citation type="journal article" date="2019" name="Int. J. Syst. Evol. Microbiol.">
        <title>The Global Catalogue of Microorganisms (GCM) 10K type strain sequencing project: providing services to taxonomists for standard genome sequencing and annotation.</title>
        <authorList>
            <consortium name="The Broad Institute Genomics Platform"/>
            <consortium name="The Broad Institute Genome Sequencing Center for Infectious Disease"/>
            <person name="Wu L."/>
            <person name="Ma J."/>
        </authorList>
    </citation>
    <scope>NUCLEOTIDE SEQUENCE [LARGE SCALE GENOMIC DNA]</scope>
    <source>
        <strain evidence="5">JCM 17978</strain>
    </source>
</reference>
<dbReference type="Pfam" id="PF18962">
    <property type="entry name" value="Por_Secre_tail"/>
    <property type="match status" value="1"/>
</dbReference>
<keyword evidence="1 2" id="KW-0732">Signal</keyword>
<dbReference type="Gene3D" id="3.80.10.10">
    <property type="entry name" value="Ribonuclease Inhibitor"/>
    <property type="match status" value="1"/>
</dbReference>
<sequence length="310" mass="34961">MKKIYLLTLLMTCFLSQAQTVNIPDNAFRNALINDNVVDTNNDFIPDSDADLNDNGLIELTEALSVTYLNLYYFDLSSSQKIQNLEGIQHFQNLEWLDIEFNNVSNIDILNQNQNLYWLDADSNSISSINFSANDNLQYIFLYDNNLTELDVSQISNLIRLSCQSNDNLNFLNIQNGNNTNIIELVATQNPNLTCIQVDNVSYANSQTCNQSADTGFCVDPIATYNTNCNLSIEDYEKIKIKAYPNPTESKLTIQSLKSIERITVYSILGDVVSEKFNSSSIDLSNLDSGVYLVNVSSENRTEILKVIKE</sequence>
<evidence type="ECO:0000313" key="5">
    <source>
        <dbReference type="Proteomes" id="UP001596162"/>
    </source>
</evidence>
<protein>
    <submittedName>
        <fullName evidence="4">T9SS type A sorting domain-containing protein</fullName>
    </submittedName>
</protein>
<dbReference type="RefSeq" id="WP_376862229.1">
    <property type="nucleotide sequence ID" value="NZ_JBHSLA010000013.1"/>
</dbReference>
<evidence type="ECO:0000313" key="4">
    <source>
        <dbReference type="EMBL" id="MFC5196621.1"/>
    </source>
</evidence>
<evidence type="ECO:0000256" key="1">
    <source>
        <dbReference type="ARBA" id="ARBA00022729"/>
    </source>
</evidence>
<dbReference type="InterPro" id="IPR026444">
    <property type="entry name" value="Secre_tail"/>
</dbReference>
<dbReference type="SUPFAM" id="SSF52058">
    <property type="entry name" value="L domain-like"/>
    <property type="match status" value="1"/>
</dbReference>
<name>A0ABW0CA92_9FLAO</name>
<gene>
    <name evidence="4" type="ORF">ACFPH8_14885</name>
</gene>
<accession>A0ABW0CA92</accession>
<feature type="signal peptide" evidence="2">
    <location>
        <begin position="1"/>
        <end position="18"/>
    </location>
</feature>
<proteinExistence type="predicted"/>
<keyword evidence="5" id="KW-1185">Reference proteome</keyword>
<dbReference type="InterPro" id="IPR032675">
    <property type="entry name" value="LRR_dom_sf"/>
</dbReference>
<dbReference type="EMBL" id="JBHSLA010000013">
    <property type="protein sequence ID" value="MFC5196621.1"/>
    <property type="molecule type" value="Genomic_DNA"/>
</dbReference>
<organism evidence="4 5">
    <name type="scientific">Bizionia hallyeonensis</name>
    <dbReference type="NCBI Taxonomy" id="1123757"/>
    <lineage>
        <taxon>Bacteria</taxon>
        <taxon>Pseudomonadati</taxon>
        <taxon>Bacteroidota</taxon>
        <taxon>Flavobacteriia</taxon>
        <taxon>Flavobacteriales</taxon>
        <taxon>Flavobacteriaceae</taxon>
        <taxon>Bizionia</taxon>
    </lineage>
</organism>